<dbReference type="Proteomes" id="UP000274131">
    <property type="component" value="Unassembled WGS sequence"/>
</dbReference>
<keyword evidence="1" id="KW-0732">Signal</keyword>
<evidence type="ECO:0000313" key="4">
    <source>
        <dbReference type="WBParaSite" id="EVEC_0000040701-mRNA-1"/>
    </source>
</evidence>
<name>A0A0N4UT59_ENTVE</name>
<proteinExistence type="predicted"/>
<gene>
    <name evidence="2" type="ORF">EVEC_LOCUS274</name>
</gene>
<accession>A0A0N4UT59</accession>
<feature type="signal peptide" evidence="1">
    <location>
        <begin position="1"/>
        <end position="36"/>
    </location>
</feature>
<reference evidence="4" key="1">
    <citation type="submission" date="2017-02" db="UniProtKB">
        <authorList>
            <consortium name="WormBaseParasite"/>
        </authorList>
    </citation>
    <scope>IDENTIFICATION</scope>
</reference>
<dbReference type="EMBL" id="UXUI01000243">
    <property type="protein sequence ID" value="VDD85131.1"/>
    <property type="molecule type" value="Genomic_DNA"/>
</dbReference>
<dbReference type="AlphaFoldDB" id="A0A0N4UT59"/>
<keyword evidence="3" id="KW-1185">Reference proteome</keyword>
<reference evidence="2 3" key="2">
    <citation type="submission" date="2018-10" db="EMBL/GenBank/DDBJ databases">
        <authorList>
            <consortium name="Pathogen Informatics"/>
        </authorList>
    </citation>
    <scope>NUCLEOTIDE SEQUENCE [LARGE SCALE GENOMIC DNA]</scope>
</reference>
<evidence type="ECO:0000313" key="2">
    <source>
        <dbReference type="EMBL" id="VDD85131.1"/>
    </source>
</evidence>
<sequence length="164" mass="17671">MLHLSVAGCSRFLVLLHLVLELLRLLLLPPSEDTQASHFIDSGTVAVMINDGLLSASPSAPHWRCKLFLISRPSASRTGTLAAAAAPSIKEYPSKDFFWFSSSPLHAGTAGAATANDTPKEEDSWSRLAFPTVDGQFPPVLCCYCSRADVPLMTGGLPFQSFYT</sequence>
<organism evidence="4">
    <name type="scientific">Enterobius vermicularis</name>
    <name type="common">Human pinworm</name>
    <dbReference type="NCBI Taxonomy" id="51028"/>
    <lineage>
        <taxon>Eukaryota</taxon>
        <taxon>Metazoa</taxon>
        <taxon>Ecdysozoa</taxon>
        <taxon>Nematoda</taxon>
        <taxon>Chromadorea</taxon>
        <taxon>Rhabditida</taxon>
        <taxon>Spirurina</taxon>
        <taxon>Oxyuridomorpha</taxon>
        <taxon>Oxyuroidea</taxon>
        <taxon>Oxyuridae</taxon>
        <taxon>Enterobius</taxon>
    </lineage>
</organism>
<dbReference type="WBParaSite" id="EVEC_0000040701-mRNA-1">
    <property type="protein sequence ID" value="EVEC_0000040701-mRNA-1"/>
    <property type="gene ID" value="EVEC_0000040701"/>
</dbReference>
<evidence type="ECO:0000313" key="3">
    <source>
        <dbReference type="Proteomes" id="UP000274131"/>
    </source>
</evidence>
<evidence type="ECO:0000256" key="1">
    <source>
        <dbReference type="SAM" id="SignalP"/>
    </source>
</evidence>
<protein>
    <submittedName>
        <fullName evidence="4">Secreted protein</fullName>
    </submittedName>
</protein>
<feature type="chain" id="PRO_5043122435" evidence="1">
    <location>
        <begin position="37"/>
        <end position="164"/>
    </location>
</feature>